<organism evidence="2 3">
    <name type="scientific">[Candida] arabinofermentans NRRL YB-2248</name>
    <dbReference type="NCBI Taxonomy" id="983967"/>
    <lineage>
        <taxon>Eukaryota</taxon>
        <taxon>Fungi</taxon>
        <taxon>Dikarya</taxon>
        <taxon>Ascomycota</taxon>
        <taxon>Saccharomycotina</taxon>
        <taxon>Pichiomycetes</taxon>
        <taxon>Pichiales</taxon>
        <taxon>Pichiaceae</taxon>
        <taxon>Ogataea</taxon>
        <taxon>Ogataea/Candida clade</taxon>
    </lineage>
</organism>
<evidence type="ECO:0000256" key="1">
    <source>
        <dbReference type="SAM" id="MobiDB-lite"/>
    </source>
</evidence>
<dbReference type="Proteomes" id="UP000094801">
    <property type="component" value="Unassembled WGS sequence"/>
</dbReference>
<dbReference type="EMBL" id="KV453860">
    <property type="protein sequence ID" value="ODV83912.1"/>
    <property type="molecule type" value="Genomic_DNA"/>
</dbReference>
<gene>
    <name evidence="2" type="ORF">CANARDRAFT_73600</name>
</gene>
<feature type="compositionally biased region" description="Basic and acidic residues" evidence="1">
    <location>
        <begin position="52"/>
        <end position="63"/>
    </location>
</feature>
<proteinExistence type="predicted"/>
<keyword evidence="3" id="KW-1185">Reference proteome</keyword>
<protein>
    <submittedName>
        <fullName evidence="2">Uncharacterized protein</fullName>
    </submittedName>
</protein>
<accession>A0A1E4SWU1</accession>
<evidence type="ECO:0000313" key="3">
    <source>
        <dbReference type="Proteomes" id="UP000094801"/>
    </source>
</evidence>
<evidence type="ECO:0000313" key="2">
    <source>
        <dbReference type="EMBL" id="ODV83912.1"/>
    </source>
</evidence>
<name>A0A1E4SWU1_9ASCO</name>
<feature type="region of interest" description="Disordered" evidence="1">
    <location>
        <begin position="40"/>
        <end position="63"/>
    </location>
</feature>
<sequence>MGKEVSKTKVRIQKVGRNKKESNYAYQLIGIPITNQKKTQINKERKVHSKIVKSEVDQEKKKQ</sequence>
<dbReference type="AlphaFoldDB" id="A0A1E4SWU1"/>
<reference evidence="3" key="1">
    <citation type="submission" date="2016-04" db="EMBL/GenBank/DDBJ databases">
        <title>Comparative genomics of biotechnologically important yeasts.</title>
        <authorList>
            <consortium name="DOE Joint Genome Institute"/>
            <person name="Riley R."/>
            <person name="Haridas S."/>
            <person name="Wolfe K.H."/>
            <person name="Lopes M.R."/>
            <person name="Hittinger C.T."/>
            <person name="Goker M."/>
            <person name="Salamov A."/>
            <person name="Wisecaver J."/>
            <person name="Long T.M."/>
            <person name="Aerts A.L."/>
            <person name="Barry K."/>
            <person name="Choi C."/>
            <person name="Clum A."/>
            <person name="Coughlan A.Y."/>
            <person name="Deshpande S."/>
            <person name="Douglass A.P."/>
            <person name="Hanson S.J."/>
            <person name="Klenk H.-P."/>
            <person name="Labutti K."/>
            <person name="Lapidus A."/>
            <person name="Lindquist E."/>
            <person name="Lipzen A."/>
            <person name="Meier-Kolthoff J.P."/>
            <person name="Ohm R.A."/>
            <person name="Otillar R.P."/>
            <person name="Pangilinan J."/>
            <person name="Peng Y."/>
            <person name="Rokas A."/>
            <person name="Rosa C.A."/>
            <person name="Scheuner C."/>
            <person name="Sibirny A.A."/>
            <person name="Slot J.C."/>
            <person name="Stielow J.B."/>
            <person name="Sun H."/>
            <person name="Kurtzman C.P."/>
            <person name="Blackwell M."/>
            <person name="Grigoriev I.V."/>
            <person name="Jeffries T.W."/>
        </authorList>
    </citation>
    <scope>NUCLEOTIDE SEQUENCE [LARGE SCALE GENOMIC DNA]</scope>
    <source>
        <strain evidence="3">NRRL YB-2248</strain>
    </source>
</reference>